<accession>A0A8C4N591</accession>
<dbReference type="PROSITE" id="PS50157">
    <property type="entry name" value="ZINC_FINGER_C2H2_2"/>
    <property type="match status" value="4"/>
</dbReference>
<dbReference type="FunFam" id="3.30.160.60:FF:000100">
    <property type="entry name" value="Zinc finger 45-like"/>
    <property type="match status" value="1"/>
</dbReference>
<keyword evidence="2" id="KW-0479">Metal-binding</keyword>
<evidence type="ECO:0000259" key="9">
    <source>
        <dbReference type="PROSITE" id="PS50157"/>
    </source>
</evidence>
<dbReference type="Pfam" id="PF00096">
    <property type="entry name" value="zf-C2H2"/>
    <property type="match status" value="4"/>
</dbReference>
<evidence type="ECO:0000256" key="5">
    <source>
        <dbReference type="ARBA" id="ARBA00022833"/>
    </source>
</evidence>
<protein>
    <recommendedName>
        <fullName evidence="9">C2H2-type domain-containing protein</fullName>
    </recommendedName>
</protein>
<name>A0A8C4N591_EPTBU</name>
<dbReference type="FunFam" id="3.30.160.60:FF:000016">
    <property type="entry name" value="zinc finger protein 37 homolog"/>
    <property type="match status" value="1"/>
</dbReference>
<dbReference type="GeneTree" id="ENSGT01150000286936"/>
<evidence type="ECO:0000256" key="1">
    <source>
        <dbReference type="ARBA" id="ARBA00004123"/>
    </source>
</evidence>
<keyword evidence="6" id="KW-0539">Nucleus</keyword>
<comment type="subcellular location">
    <subcellularLocation>
        <location evidence="1">Nucleus</location>
    </subcellularLocation>
</comment>
<dbReference type="SMART" id="SM00355">
    <property type="entry name" value="ZnF_C2H2"/>
    <property type="match status" value="4"/>
</dbReference>
<evidence type="ECO:0000256" key="7">
    <source>
        <dbReference type="PROSITE-ProRule" id="PRU00042"/>
    </source>
</evidence>
<dbReference type="GO" id="GO:0008270">
    <property type="term" value="F:zinc ion binding"/>
    <property type="evidence" value="ECO:0007669"/>
    <property type="project" value="UniProtKB-KW"/>
</dbReference>
<dbReference type="AlphaFoldDB" id="A0A8C4N591"/>
<keyword evidence="11" id="KW-1185">Reference proteome</keyword>
<dbReference type="InterPro" id="IPR013087">
    <property type="entry name" value="Znf_C2H2_type"/>
</dbReference>
<evidence type="ECO:0000256" key="6">
    <source>
        <dbReference type="ARBA" id="ARBA00023242"/>
    </source>
</evidence>
<organism evidence="10 11">
    <name type="scientific">Eptatretus burgeri</name>
    <name type="common">Inshore hagfish</name>
    <dbReference type="NCBI Taxonomy" id="7764"/>
    <lineage>
        <taxon>Eukaryota</taxon>
        <taxon>Metazoa</taxon>
        <taxon>Chordata</taxon>
        <taxon>Craniata</taxon>
        <taxon>Vertebrata</taxon>
        <taxon>Cyclostomata</taxon>
        <taxon>Myxini</taxon>
        <taxon>Myxiniformes</taxon>
        <taxon>Myxinidae</taxon>
        <taxon>Eptatretinae</taxon>
        <taxon>Eptatretus</taxon>
    </lineage>
</organism>
<feature type="region of interest" description="Disordered" evidence="8">
    <location>
        <begin position="214"/>
        <end position="234"/>
    </location>
</feature>
<reference evidence="10" key="2">
    <citation type="submission" date="2025-09" db="UniProtKB">
        <authorList>
            <consortium name="Ensembl"/>
        </authorList>
    </citation>
    <scope>IDENTIFICATION</scope>
</reference>
<keyword evidence="4 7" id="KW-0863">Zinc-finger</keyword>
<dbReference type="FunFam" id="3.30.160.60:FF:000478">
    <property type="entry name" value="Zinc finger protein 133"/>
    <property type="match status" value="1"/>
</dbReference>
<proteinExistence type="predicted"/>
<dbReference type="GO" id="GO:0000981">
    <property type="term" value="F:DNA-binding transcription factor activity, RNA polymerase II-specific"/>
    <property type="evidence" value="ECO:0007669"/>
    <property type="project" value="TreeGrafter"/>
</dbReference>
<dbReference type="GO" id="GO:0000978">
    <property type="term" value="F:RNA polymerase II cis-regulatory region sequence-specific DNA binding"/>
    <property type="evidence" value="ECO:0007669"/>
    <property type="project" value="TreeGrafter"/>
</dbReference>
<feature type="domain" description="C2H2-type" evidence="9">
    <location>
        <begin position="256"/>
        <end position="283"/>
    </location>
</feature>
<evidence type="ECO:0000256" key="4">
    <source>
        <dbReference type="ARBA" id="ARBA00022771"/>
    </source>
</evidence>
<dbReference type="PROSITE" id="PS00028">
    <property type="entry name" value="ZINC_FINGER_C2H2_1"/>
    <property type="match status" value="3"/>
</dbReference>
<dbReference type="Gene3D" id="3.30.160.60">
    <property type="entry name" value="Classic Zinc Finger"/>
    <property type="match status" value="4"/>
</dbReference>
<dbReference type="PANTHER" id="PTHR23235">
    <property type="entry name" value="KRUEPPEL-LIKE TRANSCRIPTION FACTOR"/>
    <property type="match status" value="1"/>
</dbReference>
<keyword evidence="3" id="KW-0677">Repeat</keyword>
<dbReference type="Proteomes" id="UP000694388">
    <property type="component" value="Unplaced"/>
</dbReference>
<reference evidence="10" key="1">
    <citation type="submission" date="2025-08" db="UniProtKB">
        <authorList>
            <consortium name="Ensembl"/>
        </authorList>
    </citation>
    <scope>IDENTIFICATION</scope>
</reference>
<evidence type="ECO:0000313" key="11">
    <source>
        <dbReference type="Proteomes" id="UP000694388"/>
    </source>
</evidence>
<dbReference type="InterPro" id="IPR036236">
    <property type="entry name" value="Znf_C2H2_sf"/>
</dbReference>
<dbReference type="GO" id="GO:0005634">
    <property type="term" value="C:nucleus"/>
    <property type="evidence" value="ECO:0007669"/>
    <property type="project" value="UniProtKB-SubCell"/>
</dbReference>
<evidence type="ECO:0000256" key="8">
    <source>
        <dbReference type="SAM" id="MobiDB-lite"/>
    </source>
</evidence>
<dbReference type="SUPFAM" id="SSF57667">
    <property type="entry name" value="beta-beta-alpha zinc fingers"/>
    <property type="match status" value="2"/>
</dbReference>
<dbReference type="Ensembl" id="ENSEBUT00000002789.1">
    <property type="protein sequence ID" value="ENSEBUP00000002436.1"/>
    <property type="gene ID" value="ENSEBUG00000001868.1"/>
</dbReference>
<feature type="domain" description="C2H2-type" evidence="9">
    <location>
        <begin position="340"/>
        <end position="359"/>
    </location>
</feature>
<evidence type="ECO:0000256" key="2">
    <source>
        <dbReference type="ARBA" id="ARBA00022723"/>
    </source>
</evidence>
<evidence type="ECO:0000256" key="3">
    <source>
        <dbReference type="ARBA" id="ARBA00022737"/>
    </source>
</evidence>
<feature type="domain" description="C2H2-type" evidence="9">
    <location>
        <begin position="284"/>
        <end position="311"/>
    </location>
</feature>
<dbReference type="FunFam" id="3.30.160.60:FF:001767">
    <property type="entry name" value="Zinc finger protein 629"/>
    <property type="match status" value="1"/>
</dbReference>
<feature type="domain" description="C2H2-type" evidence="9">
    <location>
        <begin position="312"/>
        <end position="339"/>
    </location>
</feature>
<evidence type="ECO:0000313" key="10">
    <source>
        <dbReference type="Ensembl" id="ENSEBUP00000002436.1"/>
    </source>
</evidence>
<keyword evidence="5" id="KW-0862">Zinc</keyword>
<sequence length="381" mass="42309">MSQSGGMTSVPEGVFPAWLTSQGLSARVARAVVLHLGIESYEELAACAEPPSVRCELFSAARERLPFGCYASLRRLVQMSFPGEDGPGYGSEHGSDTLVETLTALLHGLAEELGVCARRLDALVRSADMPRASQLVKSPHRMLETSLDDNVPMYGLRMEDDLSQQTVCSQTPANYSGIHCGVRPEMEVKVESEHSLEGKRCEDDGHYGRQHLEQPIIESQTTDNPYDADNTPRDEQEMETCGVKKHSRLLGCESVHKCEDCGKTFTKKSNLNCHRRTHTGEKPFKCQDCGKGFTVLCNLVSHRRTHTGEKPYSCKECGKTFGYISTMIRHYRTHTGEKPYVCHACGRRFARPAHLHKHRCSLLQESGNAMFKQVGSTVCGQ</sequence>